<proteinExistence type="predicted"/>
<sequence>MRYQKWNTKEDIIKDLAFASGKPLKDEDVVVVGDRPSKKYDDCDGDIEEQMQYLLSGNNSTDSNMAVGPDLDGITEMILMLDDSFLCDKTDSVNVENTTNEVIILSKLNPNVPEFIPKNINQDIKEEKSKGNNTITEKVIKNEKTENCLKDDLNETTIMTLDISRLTNNDTDQLRDRLRNTISETLESNCQKVKRQRNLAMSSLMKLCAKDTKDHKNTEIPLLMTPSHFELRTDKSLKLTFDPDKESSSIANNLVQQLRPTEKSCDIDKAGNNHESDEVNQLEVRKSTEKVYNWISSSNETSSSNSPIFMTGPITFKKKLKKPTPTEIRPVVKDPVVEFKPSEYAYELLKKYSNNLKVKDISDSMLHLDLKAKN</sequence>
<dbReference type="EMBL" id="FZQP02000004">
    <property type="protein sequence ID" value="VVC86609.1"/>
    <property type="molecule type" value="Genomic_DNA"/>
</dbReference>
<gene>
    <name evidence="1" type="ORF">LSINAPIS_LOCUS398</name>
</gene>
<reference evidence="1 2" key="1">
    <citation type="submission" date="2017-07" db="EMBL/GenBank/DDBJ databases">
        <authorList>
            <person name="Talla V."/>
            <person name="Backstrom N."/>
        </authorList>
    </citation>
    <scope>NUCLEOTIDE SEQUENCE [LARGE SCALE GENOMIC DNA]</scope>
</reference>
<evidence type="ECO:0000313" key="2">
    <source>
        <dbReference type="Proteomes" id="UP000324832"/>
    </source>
</evidence>
<dbReference type="AlphaFoldDB" id="A0A5E4PMV0"/>
<dbReference type="Proteomes" id="UP000324832">
    <property type="component" value="Unassembled WGS sequence"/>
</dbReference>
<accession>A0A5E4PMV0</accession>
<organism evidence="1 2">
    <name type="scientific">Leptidea sinapis</name>
    <dbReference type="NCBI Taxonomy" id="189913"/>
    <lineage>
        <taxon>Eukaryota</taxon>
        <taxon>Metazoa</taxon>
        <taxon>Ecdysozoa</taxon>
        <taxon>Arthropoda</taxon>
        <taxon>Hexapoda</taxon>
        <taxon>Insecta</taxon>
        <taxon>Pterygota</taxon>
        <taxon>Neoptera</taxon>
        <taxon>Endopterygota</taxon>
        <taxon>Lepidoptera</taxon>
        <taxon>Glossata</taxon>
        <taxon>Ditrysia</taxon>
        <taxon>Papilionoidea</taxon>
        <taxon>Pieridae</taxon>
        <taxon>Dismorphiinae</taxon>
        <taxon>Leptidea</taxon>
    </lineage>
</organism>
<protein>
    <submittedName>
        <fullName evidence="1">Uncharacterized protein</fullName>
    </submittedName>
</protein>
<name>A0A5E4PMV0_9NEOP</name>
<keyword evidence="2" id="KW-1185">Reference proteome</keyword>
<evidence type="ECO:0000313" key="1">
    <source>
        <dbReference type="EMBL" id="VVC86609.1"/>
    </source>
</evidence>